<reference evidence="2" key="2">
    <citation type="submission" date="2017-10" db="EMBL/GenBank/DDBJ databases">
        <title>Ladona fulva Genome sequencing and assembly.</title>
        <authorList>
            <person name="Murali S."/>
            <person name="Richards S."/>
            <person name="Bandaranaike D."/>
            <person name="Bellair M."/>
            <person name="Blankenburg K."/>
            <person name="Chao H."/>
            <person name="Dinh H."/>
            <person name="Doddapaneni H."/>
            <person name="Dugan-Rocha S."/>
            <person name="Elkadiri S."/>
            <person name="Gnanaolivu R."/>
            <person name="Hernandez B."/>
            <person name="Skinner E."/>
            <person name="Javaid M."/>
            <person name="Lee S."/>
            <person name="Li M."/>
            <person name="Ming W."/>
            <person name="Munidasa M."/>
            <person name="Muniz J."/>
            <person name="Nguyen L."/>
            <person name="Hughes D."/>
            <person name="Osuji N."/>
            <person name="Pu L.-L."/>
            <person name="Puazo M."/>
            <person name="Qu C."/>
            <person name="Quiroz J."/>
            <person name="Raj R."/>
            <person name="Weissenberger G."/>
            <person name="Xin Y."/>
            <person name="Zou X."/>
            <person name="Han Y."/>
            <person name="Worley K."/>
            <person name="Muzny D."/>
            <person name="Gibbs R."/>
        </authorList>
    </citation>
    <scope>NUCLEOTIDE SEQUENCE</scope>
    <source>
        <strain evidence="2">Sampled in the wild</strain>
    </source>
</reference>
<dbReference type="AlphaFoldDB" id="A0A8K0K1I5"/>
<feature type="non-terminal residue" evidence="2">
    <location>
        <position position="141"/>
    </location>
</feature>
<feature type="region of interest" description="Disordered" evidence="1">
    <location>
        <begin position="1"/>
        <end position="45"/>
    </location>
</feature>
<feature type="region of interest" description="Disordered" evidence="1">
    <location>
        <begin position="114"/>
        <end position="141"/>
    </location>
</feature>
<evidence type="ECO:0000313" key="2">
    <source>
        <dbReference type="EMBL" id="KAG8226606.1"/>
    </source>
</evidence>
<feature type="compositionally biased region" description="Basic residues" evidence="1">
    <location>
        <begin position="114"/>
        <end position="129"/>
    </location>
</feature>
<feature type="region of interest" description="Disordered" evidence="1">
    <location>
        <begin position="79"/>
        <end position="99"/>
    </location>
</feature>
<sequence length="141" mass="15458">MQEDAEERPDSVVGVEDPESILSSLGSGGQGEEVTKKSEEEEGAVPSACLIPEYSLEEALQIVGLDEDEDDLSVEAASAEVEGRADAKSVDLQEEDSSDLSDVISEMQASHYGHHQVVHHQQSHHHLYAYHRNGMPQHQQQ</sequence>
<protein>
    <submittedName>
        <fullName evidence="2">Uncharacterized protein</fullName>
    </submittedName>
</protein>
<comment type="caution">
    <text evidence="2">The sequence shown here is derived from an EMBL/GenBank/DDBJ whole genome shotgun (WGS) entry which is preliminary data.</text>
</comment>
<evidence type="ECO:0000313" key="3">
    <source>
        <dbReference type="Proteomes" id="UP000792457"/>
    </source>
</evidence>
<organism evidence="2 3">
    <name type="scientific">Ladona fulva</name>
    <name type="common">Scarce chaser dragonfly</name>
    <name type="synonym">Libellula fulva</name>
    <dbReference type="NCBI Taxonomy" id="123851"/>
    <lineage>
        <taxon>Eukaryota</taxon>
        <taxon>Metazoa</taxon>
        <taxon>Ecdysozoa</taxon>
        <taxon>Arthropoda</taxon>
        <taxon>Hexapoda</taxon>
        <taxon>Insecta</taxon>
        <taxon>Pterygota</taxon>
        <taxon>Palaeoptera</taxon>
        <taxon>Odonata</taxon>
        <taxon>Epiprocta</taxon>
        <taxon>Anisoptera</taxon>
        <taxon>Libelluloidea</taxon>
        <taxon>Libellulidae</taxon>
        <taxon>Ladona</taxon>
    </lineage>
</organism>
<keyword evidence="3" id="KW-1185">Reference proteome</keyword>
<evidence type="ECO:0000256" key="1">
    <source>
        <dbReference type="SAM" id="MobiDB-lite"/>
    </source>
</evidence>
<accession>A0A8K0K1I5</accession>
<dbReference type="Proteomes" id="UP000792457">
    <property type="component" value="Unassembled WGS sequence"/>
</dbReference>
<proteinExistence type="predicted"/>
<name>A0A8K0K1I5_LADFU</name>
<gene>
    <name evidence="2" type="ORF">J437_LFUL007679</name>
</gene>
<dbReference type="EMBL" id="KZ308290">
    <property type="protein sequence ID" value="KAG8226606.1"/>
    <property type="molecule type" value="Genomic_DNA"/>
</dbReference>
<feature type="compositionally biased region" description="Basic and acidic residues" evidence="1">
    <location>
        <begin position="81"/>
        <end position="91"/>
    </location>
</feature>
<reference evidence="2" key="1">
    <citation type="submission" date="2013-04" db="EMBL/GenBank/DDBJ databases">
        <authorList>
            <person name="Qu J."/>
            <person name="Murali S.C."/>
            <person name="Bandaranaike D."/>
            <person name="Bellair M."/>
            <person name="Blankenburg K."/>
            <person name="Chao H."/>
            <person name="Dinh H."/>
            <person name="Doddapaneni H."/>
            <person name="Downs B."/>
            <person name="Dugan-Rocha S."/>
            <person name="Elkadiri S."/>
            <person name="Gnanaolivu R.D."/>
            <person name="Hernandez B."/>
            <person name="Javaid M."/>
            <person name="Jayaseelan J.C."/>
            <person name="Lee S."/>
            <person name="Li M."/>
            <person name="Ming W."/>
            <person name="Munidasa M."/>
            <person name="Muniz J."/>
            <person name="Nguyen L."/>
            <person name="Ongeri F."/>
            <person name="Osuji N."/>
            <person name="Pu L.-L."/>
            <person name="Puazo M."/>
            <person name="Qu C."/>
            <person name="Quiroz J."/>
            <person name="Raj R."/>
            <person name="Weissenberger G."/>
            <person name="Xin Y."/>
            <person name="Zou X."/>
            <person name="Han Y."/>
            <person name="Richards S."/>
            <person name="Worley K."/>
            <person name="Muzny D."/>
            <person name="Gibbs R."/>
        </authorList>
    </citation>
    <scope>NUCLEOTIDE SEQUENCE</scope>
    <source>
        <strain evidence="2">Sampled in the wild</strain>
    </source>
</reference>